<evidence type="ECO:0000313" key="3">
    <source>
        <dbReference type="Proteomes" id="UP000246991"/>
    </source>
</evidence>
<keyword evidence="3" id="KW-1185">Reference proteome</keyword>
<evidence type="ECO:0000256" key="1">
    <source>
        <dbReference type="SAM" id="MobiDB-lite"/>
    </source>
</evidence>
<organism evidence="2 3">
    <name type="scientific">Tuber magnatum</name>
    <name type="common">white Piedmont truffle</name>
    <dbReference type="NCBI Taxonomy" id="42249"/>
    <lineage>
        <taxon>Eukaryota</taxon>
        <taxon>Fungi</taxon>
        <taxon>Dikarya</taxon>
        <taxon>Ascomycota</taxon>
        <taxon>Pezizomycotina</taxon>
        <taxon>Pezizomycetes</taxon>
        <taxon>Pezizales</taxon>
        <taxon>Tuberaceae</taxon>
        <taxon>Tuber</taxon>
    </lineage>
</organism>
<dbReference type="Proteomes" id="UP000246991">
    <property type="component" value="Unassembled WGS sequence"/>
</dbReference>
<feature type="region of interest" description="Disordered" evidence="1">
    <location>
        <begin position="38"/>
        <end position="118"/>
    </location>
</feature>
<feature type="compositionally biased region" description="Basic and acidic residues" evidence="1">
    <location>
        <begin position="85"/>
        <end position="99"/>
    </location>
</feature>
<reference evidence="2 3" key="1">
    <citation type="submission" date="2018-03" db="EMBL/GenBank/DDBJ databases">
        <title>Genomes of Pezizomycetes fungi and the evolution of truffles.</title>
        <authorList>
            <person name="Murat C."/>
            <person name="Payen T."/>
            <person name="Noel B."/>
            <person name="Kuo A."/>
            <person name="Martin F.M."/>
        </authorList>
    </citation>
    <scope>NUCLEOTIDE SEQUENCE [LARGE SCALE GENOMIC DNA]</scope>
    <source>
        <strain evidence="2">091103-1</strain>
    </source>
</reference>
<feature type="compositionally biased region" description="Basic and acidic residues" evidence="1">
    <location>
        <begin position="66"/>
        <end position="77"/>
    </location>
</feature>
<proteinExistence type="predicted"/>
<protein>
    <submittedName>
        <fullName evidence="2">Uncharacterized protein</fullName>
    </submittedName>
</protein>
<accession>A0A317SCI6</accession>
<gene>
    <name evidence="2" type="ORF">C7212DRAFT_348520</name>
</gene>
<dbReference type="AlphaFoldDB" id="A0A317SCI6"/>
<comment type="caution">
    <text evidence="2">The sequence shown here is derived from an EMBL/GenBank/DDBJ whole genome shotgun (WGS) entry which is preliminary data.</text>
</comment>
<evidence type="ECO:0000313" key="2">
    <source>
        <dbReference type="EMBL" id="PWW72259.1"/>
    </source>
</evidence>
<dbReference type="EMBL" id="PYWC01000112">
    <property type="protein sequence ID" value="PWW72259.1"/>
    <property type="molecule type" value="Genomic_DNA"/>
</dbReference>
<name>A0A317SCI6_9PEZI</name>
<sequence length="295" mass="33064">MPERYMVRVRQASKISHVLGYAGTTRNEQQYDGIILQNPFQRHGEKGREKASEQASKTRRANSKIGKKEKEKQKEASSKTYRAQKLPDLRDDALSRGDDCSLSSPPCRSRRHNMASERLRGGRREPFLWRGERASSSVKRHLSGLYNVLATASTVPYVVIEAQRRIKVSGSRGFPVGGIWSTSLPPRARLLGECRVTGSASSTLGSGIMQSRRGLYPPTPAETVIGCPVDTGRRENPWSRMSWNSGTGTRVEWACDLWTGRPCSMDRSPRRFSYDTDIHFGSHFLHPEDAGKGQE</sequence>
<feature type="compositionally biased region" description="Basic and acidic residues" evidence="1">
    <location>
        <begin position="42"/>
        <end position="52"/>
    </location>
</feature>